<sequence>MATRTRSSKKSEQVSAEDVDIETENDSEEEEEEEEEGRGSSKRLRQNEEPSMYEHIRDQRMKENQERMQKLGLLKLSQKLKTQHQNPQRRPKKNIDDALPSRRSSRIMTLEPVNYAENKAKGREEGDSSSKDSKDNIEIFIPEGENPEFYTEEQEKLLGDSDTIWELGVDGCDVDGSRMYDSIRGETCHQCRQKTLCQHTNCNRCELSQGQLCGDCLYTRYGENLLEAIENPKWTCPSCRGICNCTRCRKANGWMPTGNIYHKVSKLGFKSVAHYLIQTRRTDKSLEEGSGAENVAEEIPQIPADTDQNRAIRTRRGLRRS</sequence>
<feature type="region of interest" description="Disordered" evidence="10">
    <location>
        <begin position="1"/>
        <end position="135"/>
    </location>
</feature>
<gene>
    <name evidence="13" type="primary">LOC107469575</name>
</gene>
<evidence type="ECO:0000256" key="6">
    <source>
        <dbReference type="ARBA" id="ARBA00022843"/>
    </source>
</evidence>
<feature type="compositionally biased region" description="Basic residues" evidence="10">
    <location>
        <begin position="312"/>
        <end position="321"/>
    </location>
</feature>
<organism evidence="12 13">
    <name type="scientific">Arachis duranensis</name>
    <name type="common">Wild peanut</name>
    <dbReference type="NCBI Taxonomy" id="130453"/>
    <lineage>
        <taxon>Eukaryota</taxon>
        <taxon>Viridiplantae</taxon>
        <taxon>Streptophyta</taxon>
        <taxon>Embryophyta</taxon>
        <taxon>Tracheophyta</taxon>
        <taxon>Spermatophyta</taxon>
        <taxon>Magnoliopsida</taxon>
        <taxon>eudicotyledons</taxon>
        <taxon>Gunneridae</taxon>
        <taxon>Pentapetalae</taxon>
        <taxon>rosids</taxon>
        <taxon>fabids</taxon>
        <taxon>Fabales</taxon>
        <taxon>Fabaceae</taxon>
        <taxon>Papilionoideae</taxon>
        <taxon>50 kb inversion clade</taxon>
        <taxon>dalbergioids sensu lato</taxon>
        <taxon>Dalbergieae</taxon>
        <taxon>Pterocarpus clade</taxon>
        <taxon>Arachis</taxon>
    </lineage>
</organism>
<dbReference type="GO" id="GO:0005634">
    <property type="term" value="C:nucleus"/>
    <property type="evidence" value="ECO:0007669"/>
    <property type="project" value="UniProtKB-SubCell"/>
</dbReference>
<dbReference type="InterPro" id="IPR018866">
    <property type="entry name" value="Znf-4CXXC_R1"/>
</dbReference>
<dbReference type="PANTHER" id="PTHR31169">
    <property type="entry name" value="OS05G0300700 PROTEIN"/>
    <property type="match status" value="1"/>
</dbReference>
<dbReference type="Pfam" id="PF10497">
    <property type="entry name" value="zf-4CXXC_R1"/>
    <property type="match status" value="1"/>
</dbReference>
<keyword evidence="8" id="KW-0804">Transcription</keyword>
<reference evidence="13" key="2">
    <citation type="submission" date="2025-08" db="UniProtKB">
        <authorList>
            <consortium name="RefSeq"/>
        </authorList>
    </citation>
    <scope>IDENTIFICATION</scope>
    <source>
        <tissue evidence="13">Whole plant</tissue>
    </source>
</reference>
<evidence type="ECO:0000256" key="4">
    <source>
        <dbReference type="ARBA" id="ARBA00022499"/>
    </source>
</evidence>
<keyword evidence="4" id="KW-1017">Isopeptide bond</keyword>
<dbReference type="InterPro" id="IPR040221">
    <property type="entry name" value="CDCA7/CDA7L"/>
</dbReference>
<proteinExistence type="predicted"/>
<evidence type="ECO:0000256" key="9">
    <source>
        <dbReference type="ARBA" id="ARBA00023242"/>
    </source>
</evidence>
<protein>
    <submittedName>
        <fullName evidence="13">Uncharacterized protein LOC107469575</fullName>
    </submittedName>
</protein>
<evidence type="ECO:0000256" key="1">
    <source>
        <dbReference type="ARBA" id="ARBA00004123"/>
    </source>
</evidence>
<name>A0A6P4BLZ6_ARADU</name>
<evidence type="ECO:0000256" key="3">
    <source>
        <dbReference type="ARBA" id="ARBA00022490"/>
    </source>
</evidence>
<keyword evidence="6" id="KW-0832">Ubl conjugation</keyword>
<evidence type="ECO:0000256" key="7">
    <source>
        <dbReference type="ARBA" id="ARBA00023015"/>
    </source>
</evidence>
<feature type="compositionally biased region" description="Low complexity" evidence="10">
    <location>
        <begin position="70"/>
        <end position="85"/>
    </location>
</feature>
<dbReference type="GO" id="GO:0006355">
    <property type="term" value="P:regulation of DNA-templated transcription"/>
    <property type="evidence" value="ECO:0007669"/>
    <property type="project" value="InterPro"/>
</dbReference>
<evidence type="ECO:0000259" key="11">
    <source>
        <dbReference type="Pfam" id="PF10497"/>
    </source>
</evidence>
<reference evidence="12" key="1">
    <citation type="journal article" date="2016" name="Nat. Genet.">
        <title>The genome sequences of Arachis duranensis and Arachis ipaensis, the diploid ancestors of cultivated peanut.</title>
        <authorList>
            <person name="Bertioli D.J."/>
            <person name="Cannon S.B."/>
            <person name="Froenicke L."/>
            <person name="Huang G."/>
            <person name="Farmer A.D."/>
            <person name="Cannon E.K."/>
            <person name="Liu X."/>
            <person name="Gao D."/>
            <person name="Clevenger J."/>
            <person name="Dash S."/>
            <person name="Ren L."/>
            <person name="Moretzsohn M.C."/>
            <person name="Shirasawa K."/>
            <person name="Huang W."/>
            <person name="Vidigal B."/>
            <person name="Abernathy B."/>
            <person name="Chu Y."/>
            <person name="Niederhuth C.E."/>
            <person name="Umale P."/>
            <person name="Araujo A.C."/>
            <person name="Kozik A."/>
            <person name="Kim K.D."/>
            <person name="Burow M.D."/>
            <person name="Varshney R.K."/>
            <person name="Wang X."/>
            <person name="Zhang X."/>
            <person name="Barkley N."/>
            <person name="Guimaraes P.M."/>
            <person name="Isobe S."/>
            <person name="Guo B."/>
            <person name="Liao B."/>
            <person name="Stalker H.T."/>
            <person name="Schmitz R.J."/>
            <person name="Scheffler B.E."/>
            <person name="Leal-Bertioli S.C."/>
            <person name="Xun X."/>
            <person name="Jackson S.A."/>
            <person name="Michelmore R."/>
            <person name="Ozias-Akins P."/>
        </authorList>
    </citation>
    <scope>NUCLEOTIDE SEQUENCE [LARGE SCALE GENOMIC DNA]</scope>
    <source>
        <strain evidence="12">cv. V14167</strain>
    </source>
</reference>
<keyword evidence="5" id="KW-0597">Phosphoprotein</keyword>
<dbReference type="AlphaFoldDB" id="A0A6P4BLZ6"/>
<feature type="region of interest" description="Disordered" evidence="10">
    <location>
        <begin position="286"/>
        <end position="321"/>
    </location>
</feature>
<keyword evidence="3" id="KW-0963">Cytoplasm</keyword>
<dbReference type="GO" id="GO:0005737">
    <property type="term" value="C:cytoplasm"/>
    <property type="evidence" value="ECO:0007669"/>
    <property type="project" value="UniProtKB-SubCell"/>
</dbReference>
<feature type="domain" description="Zinc-finger" evidence="11">
    <location>
        <begin position="180"/>
        <end position="276"/>
    </location>
</feature>
<evidence type="ECO:0000256" key="8">
    <source>
        <dbReference type="ARBA" id="ARBA00023163"/>
    </source>
</evidence>
<dbReference type="RefSeq" id="XP_015944439.1">
    <property type="nucleotide sequence ID" value="XM_016088953.3"/>
</dbReference>
<feature type="compositionally biased region" description="Basic and acidic residues" evidence="10">
    <location>
        <begin position="118"/>
        <end position="135"/>
    </location>
</feature>
<dbReference type="Proteomes" id="UP000515211">
    <property type="component" value="Chromosome 10"/>
</dbReference>
<evidence type="ECO:0000313" key="13">
    <source>
        <dbReference type="RefSeq" id="XP_015944439.1"/>
    </source>
</evidence>
<evidence type="ECO:0000256" key="10">
    <source>
        <dbReference type="SAM" id="MobiDB-lite"/>
    </source>
</evidence>
<keyword evidence="12" id="KW-1185">Reference proteome</keyword>
<evidence type="ECO:0000256" key="5">
    <source>
        <dbReference type="ARBA" id="ARBA00022553"/>
    </source>
</evidence>
<feature type="compositionally biased region" description="Basic and acidic residues" evidence="10">
    <location>
        <begin position="45"/>
        <end position="69"/>
    </location>
</feature>
<keyword evidence="7" id="KW-0805">Transcription regulation</keyword>
<dbReference type="PANTHER" id="PTHR31169:SF33">
    <property type="entry name" value="CELL DIVISION CYCLE-ASSOCIATED 7-LIKE PROTEIN"/>
    <property type="match status" value="1"/>
</dbReference>
<dbReference type="GeneID" id="107469575"/>
<dbReference type="KEGG" id="adu:107469575"/>
<evidence type="ECO:0000256" key="2">
    <source>
        <dbReference type="ARBA" id="ARBA00004496"/>
    </source>
</evidence>
<accession>A0A6P4BLZ6</accession>
<comment type="subcellular location">
    <subcellularLocation>
        <location evidence="2">Cytoplasm</location>
    </subcellularLocation>
    <subcellularLocation>
        <location evidence="1">Nucleus</location>
    </subcellularLocation>
</comment>
<evidence type="ECO:0000313" key="12">
    <source>
        <dbReference type="Proteomes" id="UP000515211"/>
    </source>
</evidence>
<feature type="compositionally biased region" description="Acidic residues" evidence="10">
    <location>
        <begin position="15"/>
        <end position="36"/>
    </location>
</feature>
<keyword evidence="9" id="KW-0539">Nucleus</keyword>
<dbReference type="OrthoDB" id="298344at2759"/>